<gene>
    <name evidence="7" type="ORF">DOTSEDRAFT_70659</name>
</gene>
<dbReference type="GO" id="GO:0006506">
    <property type="term" value="P:GPI anchor biosynthetic process"/>
    <property type="evidence" value="ECO:0007669"/>
    <property type="project" value="InterPro"/>
</dbReference>
<dbReference type="GO" id="GO:0016787">
    <property type="term" value="F:hydrolase activity"/>
    <property type="evidence" value="ECO:0007669"/>
    <property type="project" value="InterPro"/>
</dbReference>
<keyword evidence="3 5" id="KW-1133">Transmembrane helix</keyword>
<dbReference type="AlphaFoldDB" id="N1PTD5"/>
<dbReference type="InterPro" id="IPR029052">
    <property type="entry name" value="Metallo-depent_PP-like"/>
</dbReference>
<feature type="transmembrane region" description="Helical" evidence="5">
    <location>
        <begin position="7"/>
        <end position="28"/>
    </location>
</feature>
<feature type="transmembrane region" description="Helical" evidence="5">
    <location>
        <begin position="477"/>
        <end position="501"/>
    </location>
</feature>
<dbReference type="STRING" id="675120.N1PTD5"/>
<dbReference type="PANTHER" id="PTHR13315">
    <property type="entry name" value="METALLO PHOSPHOESTERASE RELATED"/>
    <property type="match status" value="1"/>
</dbReference>
<evidence type="ECO:0000313" key="7">
    <source>
        <dbReference type="EMBL" id="EME46731.1"/>
    </source>
</evidence>
<dbReference type="HOGENOM" id="CLU_021690_1_0_1"/>
<dbReference type="InterPro" id="IPR004843">
    <property type="entry name" value="Calcineurin-like_PHP"/>
</dbReference>
<dbReference type="OMA" id="GLKEQNH"/>
<evidence type="ECO:0000256" key="5">
    <source>
        <dbReference type="SAM" id="Phobius"/>
    </source>
</evidence>
<evidence type="ECO:0000256" key="3">
    <source>
        <dbReference type="ARBA" id="ARBA00022989"/>
    </source>
</evidence>
<reference evidence="7 8" key="2">
    <citation type="journal article" date="2012" name="PLoS Pathog.">
        <title>Diverse lifestyles and strategies of plant pathogenesis encoded in the genomes of eighteen Dothideomycetes fungi.</title>
        <authorList>
            <person name="Ohm R.A."/>
            <person name="Feau N."/>
            <person name="Henrissat B."/>
            <person name="Schoch C.L."/>
            <person name="Horwitz B.A."/>
            <person name="Barry K.W."/>
            <person name="Condon B.J."/>
            <person name="Copeland A.C."/>
            <person name="Dhillon B."/>
            <person name="Glaser F."/>
            <person name="Hesse C.N."/>
            <person name="Kosti I."/>
            <person name="LaButti K."/>
            <person name="Lindquist E.A."/>
            <person name="Lucas S."/>
            <person name="Salamov A.A."/>
            <person name="Bradshaw R.E."/>
            <person name="Ciuffetti L."/>
            <person name="Hamelin R.C."/>
            <person name="Kema G.H.J."/>
            <person name="Lawrence C."/>
            <person name="Scott J.A."/>
            <person name="Spatafora J.W."/>
            <person name="Turgeon B.G."/>
            <person name="de Wit P.J.G.M."/>
            <person name="Zhong S."/>
            <person name="Goodwin S.B."/>
            <person name="Grigoriev I.V."/>
        </authorList>
    </citation>
    <scope>NUCLEOTIDE SEQUENCE [LARGE SCALE GENOMIC DNA]</scope>
    <source>
        <strain evidence="8">NZE10 / CBS 128990</strain>
    </source>
</reference>
<dbReference type="OrthoDB" id="9984693at2759"/>
<dbReference type="eggNOG" id="KOG3662">
    <property type="taxonomic scope" value="Eukaryota"/>
</dbReference>
<name>N1PTD5_DOTSN</name>
<dbReference type="PANTHER" id="PTHR13315:SF1">
    <property type="entry name" value="PROTEIN TED1"/>
    <property type="match status" value="1"/>
</dbReference>
<evidence type="ECO:0000256" key="1">
    <source>
        <dbReference type="ARBA" id="ARBA00004141"/>
    </source>
</evidence>
<evidence type="ECO:0000259" key="6">
    <source>
        <dbReference type="Pfam" id="PF00149"/>
    </source>
</evidence>
<dbReference type="Gene3D" id="3.60.21.10">
    <property type="match status" value="1"/>
</dbReference>
<comment type="subcellular location">
    <subcellularLocation>
        <location evidence="1">Membrane</location>
        <topology evidence="1">Multi-pass membrane protein</topology>
    </subcellularLocation>
</comment>
<dbReference type="EMBL" id="KB446537">
    <property type="protein sequence ID" value="EME46731.1"/>
    <property type="molecule type" value="Genomic_DNA"/>
</dbReference>
<evidence type="ECO:0000256" key="2">
    <source>
        <dbReference type="ARBA" id="ARBA00022692"/>
    </source>
</evidence>
<proteinExistence type="predicted"/>
<dbReference type="GO" id="GO:0016020">
    <property type="term" value="C:membrane"/>
    <property type="evidence" value="ECO:0007669"/>
    <property type="project" value="UniProtKB-SubCell"/>
</dbReference>
<dbReference type="Pfam" id="PF00149">
    <property type="entry name" value="Metallophos"/>
    <property type="match status" value="1"/>
</dbReference>
<organism evidence="7 8">
    <name type="scientific">Dothistroma septosporum (strain NZE10 / CBS 128990)</name>
    <name type="common">Red band needle blight fungus</name>
    <name type="synonym">Mycosphaerella pini</name>
    <dbReference type="NCBI Taxonomy" id="675120"/>
    <lineage>
        <taxon>Eukaryota</taxon>
        <taxon>Fungi</taxon>
        <taxon>Dikarya</taxon>
        <taxon>Ascomycota</taxon>
        <taxon>Pezizomycotina</taxon>
        <taxon>Dothideomycetes</taxon>
        <taxon>Dothideomycetidae</taxon>
        <taxon>Mycosphaerellales</taxon>
        <taxon>Mycosphaerellaceae</taxon>
        <taxon>Dothistroma</taxon>
    </lineage>
</organism>
<evidence type="ECO:0000256" key="4">
    <source>
        <dbReference type="ARBA" id="ARBA00023136"/>
    </source>
</evidence>
<evidence type="ECO:0000313" key="8">
    <source>
        <dbReference type="Proteomes" id="UP000016933"/>
    </source>
</evidence>
<feature type="domain" description="Calcineurin-like phosphoesterase" evidence="6">
    <location>
        <begin position="156"/>
        <end position="384"/>
    </location>
</feature>
<protein>
    <recommendedName>
        <fullName evidence="6">Calcineurin-like phosphoesterase domain-containing protein</fullName>
    </recommendedName>
</protein>
<sequence>MQPRHFFFGLARFLLAPALLGTVYLYLYPLFQQCGFPKPTETAWTPDSTTRSPVASDKAPFRLLALADPQLEGDTSLPNANAPSLPSLRRIWQDLKRDGLVSLTSSISREGRSLLRHDLTTAFRTYRKRLDLWGNDLYLAHVYRTVHWYTDPTHVTVLGDLLGSQWINDDEFAARSRRFWHRVFKGATKVEYQITDAIDPVVEPLGADSNWKNKIITIAGNHDIGYAGDLDMHRMQRFESEYGRLNWDMRFALPSTSSNATHGSHDPVRDPAPSLQLVVLNSMNLDEPAKDPDLLQDTLDYVNRKLYWELAPANAATILLTHIPLFKEEGVCADGPFFDYYEDNVGAVKEQNHLSYAVSDRILSGLIGLERTKTAVVLNGHDHTGCHVYHTQQMDLPDPDALVNGTAAPLDKWHTTRFAEAENERQNNTLIGVREVTVRSMMGEFGGNAGFLSAWWDEQTKQWKFDYTSCKCGVQHIWWAVHVLDIVVLASCIVGVLAGILENSGRPQKVVSRQKKTS</sequence>
<dbReference type="Proteomes" id="UP000016933">
    <property type="component" value="Unassembled WGS sequence"/>
</dbReference>
<dbReference type="GO" id="GO:0005783">
    <property type="term" value="C:endoplasmic reticulum"/>
    <property type="evidence" value="ECO:0007669"/>
    <property type="project" value="TreeGrafter"/>
</dbReference>
<keyword evidence="2 5" id="KW-0812">Transmembrane</keyword>
<accession>N1PTD5</accession>
<dbReference type="InterPro" id="IPR033308">
    <property type="entry name" value="PGAP5/Cdc1/Ted1"/>
</dbReference>
<keyword evidence="8" id="KW-1185">Reference proteome</keyword>
<reference evidence="8" key="1">
    <citation type="journal article" date="2012" name="PLoS Genet.">
        <title>The genomes of the fungal plant pathogens Cladosporium fulvum and Dothistroma septosporum reveal adaptation to different hosts and lifestyles but also signatures of common ancestry.</title>
        <authorList>
            <person name="de Wit P.J.G.M."/>
            <person name="van der Burgt A."/>
            <person name="Oekmen B."/>
            <person name="Stergiopoulos I."/>
            <person name="Abd-Elsalam K.A."/>
            <person name="Aerts A.L."/>
            <person name="Bahkali A.H."/>
            <person name="Beenen H.G."/>
            <person name="Chettri P."/>
            <person name="Cox M.P."/>
            <person name="Datema E."/>
            <person name="de Vries R.P."/>
            <person name="Dhillon B."/>
            <person name="Ganley A.R."/>
            <person name="Griffiths S.A."/>
            <person name="Guo Y."/>
            <person name="Hamelin R.C."/>
            <person name="Henrissat B."/>
            <person name="Kabir M.S."/>
            <person name="Jashni M.K."/>
            <person name="Kema G."/>
            <person name="Klaubauf S."/>
            <person name="Lapidus A."/>
            <person name="Levasseur A."/>
            <person name="Lindquist E."/>
            <person name="Mehrabi R."/>
            <person name="Ohm R.A."/>
            <person name="Owen T.J."/>
            <person name="Salamov A."/>
            <person name="Schwelm A."/>
            <person name="Schijlen E."/>
            <person name="Sun H."/>
            <person name="van den Burg H.A."/>
            <person name="van Ham R.C.H.J."/>
            <person name="Zhang S."/>
            <person name="Goodwin S.B."/>
            <person name="Grigoriev I.V."/>
            <person name="Collemare J."/>
            <person name="Bradshaw R.E."/>
        </authorList>
    </citation>
    <scope>NUCLEOTIDE SEQUENCE [LARGE SCALE GENOMIC DNA]</scope>
    <source>
        <strain evidence="8">NZE10 / CBS 128990</strain>
    </source>
</reference>
<dbReference type="SUPFAM" id="SSF56300">
    <property type="entry name" value="Metallo-dependent phosphatases"/>
    <property type="match status" value="1"/>
</dbReference>
<keyword evidence="4 5" id="KW-0472">Membrane</keyword>